<proteinExistence type="predicted"/>
<gene>
    <name evidence="1" type="ORF">OHU69_01365</name>
</gene>
<evidence type="ECO:0000313" key="1">
    <source>
        <dbReference type="EMBL" id="WTS09891.1"/>
    </source>
</evidence>
<dbReference type="EMBL" id="CP108195">
    <property type="protein sequence ID" value="WTS09891.1"/>
    <property type="molecule type" value="Genomic_DNA"/>
</dbReference>
<sequence>MQSASDVLGTGWFGAVAAEAALVRDLMAERRTTATTRLSVW</sequence>
<organism evidence="1">
    <name type="scientific">Streptomyces sp. NBC_00119</name>
    <dbReference type="NCBI Taxonomy" id="2975659"/>
    <lineage>
        <taxon>Bacteria</taxon>
        <taxon>Bacillati</taxon>
        <taxon>Actinomycetota</taxon>
        <taxon>Actinomycetes</taxon>
        <taxon>Kitasatosporales</taxon>
        <taxon>Streptomycetaceae</taxon>
        <taxon>Streptomyces</taxon>
    </lineage>
</organism>
<reference evidence="1" key="1">
    <citation type="submission" date="2022-10" db="EMBL/GenBank/DDBJ databases">
        <title>The complete genomes of actinobacterial strains from the NBC collection.</title>
        <authorList>
            <person name="Joergensen T.S."/>
            <person name="Alvarez Arevalo M."/>
            <person name="Sterndorff E.B."/>
            <person name="Faurdal D."/>
            <person name="Vuksanovic O."/>
            <person name="Mourched A.-S."/>
            <person name="Charusanti P."/>
            <person name="Shaw S."/>
            <person name="Blin K."/>
            <person name="Weber T."/>
        </authorList>
    </citation>
    <scope>NUCLEOTIDE SEQUENCE</scope>
    <source>
        <strain evidence="1">NBC_00119</strain>
    </source>
</reference>
<dbReference type="AlphaFoldDB" id="A0AAU1TZF1"/>
<accession>A0AAU1TZF1</accession>
<name>A0AAU1TZF1_9ACTN</name>
<protein>
    <submittedName>
        <fullName evidence="1">Uncharacterized protein</fullName>
    </submittedName>
</protein>